<keyword evidence="1" id="KW-0812">Transmembrane</keyword>
<evidence type="ECO:0000256" key="1">
    <source>
        <dbReference type="SAM" id="Phobius"/>
    </source>
</evidence>
<dbReference type="AlphaFoldDB" id="D9WID0"/>
<dbReference type="Proteomes" id="UP000003963">
    <property type="component" value="Unassembled WGS sequence"/>
</dbReference>
<reference evidence="2 3" key="1">
    <citation type="submission" date="2009-02" db="EMBL/GenBank/DDBJ databases">
        <title>Annotation of Streptomyces hygroscopicus strain ATCC 53653.</title>
        <authorList>
            <consortium name="The Broad Institute Genome Sequencing Platform"/>
            <consortium name="Broad Institute Microbial Sequencing Center"/>
            <person name="Fischbach M."/>
            <person name="Godfrey P."/>
            <person name="Ward D."/>
            <person name="Young S."/>
            <person name="Zeng Q."/>
            <person name="Koehrsen M."/>
            <person name="Alvarado L."/>
            <person name="Berlin A.M."/>
            <person name="Bochicchio J."/>
            <person name="Borenstein D."/>
            <person name="Chapman S.B."/>
            <person name="Chen Z."/>
            <person name="Engels R."/>
            <person name="Freedman E."/>
            <person name="Gellesch M."/>
            <person name="Goldberg J."/>
            <person name="Griggs A."/>
            <person name="Gujja S."/>
            <person name="Heilman E.R."/>
            <person name="Heiman D.I."/>
            <person name="Hepburn T.A."/>
            <person name="Howarth C."/>
            <person name="Jen D."/>
            <person name="Larson L."/>
            <person name="Lewis B."/>
            <person name="Mehta T."/>
            <person name="Park D."/>
            <person name="Pearson M."/>
            <person name="Richards J."/>
            <person name="Roberts A."/>
            <person name="Saif S."/>
            <person name="Shea T.D."/>
            <person name="Shenoy N."/>
            <person name="Sisk P."/>
            <person name="Stolte C."/>
            <person name="Sykes S.N."/>
            <person name="Thomson T."/>
            <person name="Walk T."/>
            <person name="White J."/>
            <person name="Yandava C."/>
            <person name="Straight P."/>
            <person name="Clardy J."/>
            <person name="Hung D."/>
            <person name="Kolter R."/>
            <person name="Mekalanos J."/>
            <person name="Walker S."/>
            <person name="Walsh C.T."/>
            <person name="Wieland-Brown L.C."/>
            <person name="Haas B."/>
            <person name="Nusbaum C."/>
            <person name="Birren B."/>
        </authorList>
    </citation>
    <scope>NUCLEOTIDE SEQUENCE [LARGE SCALE GENOMIC DNA]</scope>
    <source>
        <strain evidence="2 3">ATCC 53653</strain>
    </source>
</reference>
<dbReference type="InterPro" id="IPR058070">
    <property type="entry name" value="MmpB-like"/>
</dbReference>
<dbReference type="STRING" id="457427.SSOG_05202"/>
<proteinExistence type="predicted"/>
<sequence length="79" mass="8767">MAHDVLARLTEMVLRAVAPEYAYSGATRPSGRTIGRMLWSEPPDEPPEDLRRAQAMLRRARAVLAIAIMIATCLLTLHP</sequence>
<accession>D9WID0</accession>
<evidence type="ECO:0000313" key="3">
    <source>
        <dbReference type="Proteomes" id="UP000003963"/>
    </source>
</evidence>
<keyword evidence="1" id="KW-1133">Transmembrane helix</keyword>
<gene>
    <name evidence="2" type="ORF">SSOG_05202</name>
</gene>
<keyword evidence="1" id="KW-0472">Membrane</keyword>
<dbReference type="EMBL" id="GG657754">
    <property type="protein sequence ID" value="EFL25488.1"/>
    <property type="molecule type" value="Genomic_DNA"/>
</dbReference>
<dbReference type="HOGENOM" id="CLU_2604549_0_0_11"/>
<dbReference type="NCBIfam" id="NF047320">
    <property type="entry name" value="morpho_MmpB"/>
    <property type="match status" value="1"/>
</dbReference>
<name>D9WID0_9ACTN</name>
<organism evidence="2 3">
    <name type="scientific">Streptomyces himastatinicus ATCC 53653</name>
    <dbReference type="NCBI Taxonomy" id="457427"/>
    <lineage>
        <taxon>Bacteria</taxon>
        <taxon>Bacillati</taxon>
        <taxon>Actinomycetota</taxon>
        <taxon>Actinomycetes</taxon>
        <taxon>Kitasatosporales</taxon>
        <taxon>Streptomycetaceae</taxon>
        <taxon>Streptomyces</taxon>
        <taxon>Streptomyces violaceusniger group</taxon>
    </lineage>
</organism>
<dbReference type="Pfam" id="PF26627">
    <property type="entry name" value="MmpB"/>
    <property type="match status" value="1"/>
</dbReference>
<keyword evidence="3" id="KW-1185">Reference proteome</keyword>
<feature type="transmembrane region" description="Helical" evidence="1">
    <location>
        <begin position="60"/>
        <end position="78"/>
    </location>
</feature>
<evidence type="ECO:0000313" key="2">
    <source>
        <dbReference type="EMBL" id="EFL25488.1"/>
    </source>
</evidence>
<protein>
    <submittedName>
        <fullName evidence="2">Uncharacterized protein</fullName>
    </submittedName>
</protein>